<feature type="chain" id="PRO_5037409999" evidence="2">
    <location>
        <begin position="31"/>
        <end position="709"/>
    </location>
</feature>
<dbReference type="PANTHER" id="PTHR22946">
    <property type="entry name" value="DIENELACTONE HYDROLASE DOMAIN-CONTAINING PROTEIN-RELATED"/>
    <property type="match status" value="1"/>
</dbReference>
<feature type="signal peptide" evidence="2">
    <location>
        <begin position="1"/>
        <end position="30"/>
    </location>
</feature>
<accession>A0A917HCL8</accession>
<proteinExistence type="predicted"/>
<protein>
    <submittedName>
        <fullName evidence="4">Xylan esterase</fullName>
    </submittedName>
</protein>
<name>A0A917HCL8_9BACT</name>
<dbReference type="AlphaFoldDB" id="A0A917HCL8"/>
<sequence>MFNAGVTRTSLAATFLVLSTLAVQAQSATAADSAANAGRKQVTEYLDHIAAEQTAARRTAVAAIATRTQAEARQAAVRKKILALIGGLPEKTPLHAKLVGVTQAQGFRIEKVIYDSQPGFPVTALLYLPDAKPGAKAEKLPAIVVAPGHGPTGKASDFGFASTFARNGFAVLSYDPIGQGERLQYPDPAKPGTSLATRPTGEHGEAGLQPTLIGDAVARYFAWDGMRAVDYLESRSEIDANRIGAFGCSGGGAMTALLGALDTRIKATGTACYITSFDTLLPAIGAQDAEQSTPNFIASGLDFPDWVELAAPRPYAIIATTEDMFPFAGVQKTEAEARRFYGFFGADADLEFLTGPGHHGNLGPIQARIVSFFLKHLQPGADAAHPVLPPPGAPGVSPFALPPGITKDAFQDTPTGQVATSYPHVEAVHRLNLKRYESMPPPKALSGEALRAAIREVTKSAARPAAHGSKTSGLVEEGDLTVSAAKGDVYSKRVTLHSEPGIDLQGVITAHHGAGVHPAVLLLTNAASMPADSSAQRELEGAMERMAEAGNVVLALTPRPSPPGTEETKSPILGPFYLTELRAELTGKTIMGMRIDDTIRAVDYLASRSDVDAKRISALASGHYGLVLLHAAVLDSRLAHISVDHALSSYKSLIEAPMPVGAPEDILPGVVRHYDLPELQHAMKSRLTLTHPLNGTDDLSISTLQAGSR</sequence>
<gene>
    <name evidence="4" type="ORF">GCM10011585_16530</name>
</gene>
<dbReference type="EMBL" id="BMGT01000002">
    <property type="protein sequence ID" value="GGG74544.1"/>
    <property type="molecule type" value="Genomic_DNA"/>
</dbReference>
<dbReference type="Gene3D" id="3.40.50.1820">
    <property type="entry name" value="alpha/beta hydrolase"/>
    <property type="match status" value="2"/>
</dbReference>
<dbReference type="InterPro" id="IPR029058">
    <property type="entry name" value="AB_hydrolase_fold"/>
</dbReference>
<evidence type="ECO:0000259" key="3">
    <source>
        <dbReference type="Pfam" id="PF05448"/>
    </source>
</evidence>
<evidence type="ECO:0000256" key="2">
    <source>
        <dbReference type="SAM" id="SignalP"/>
    </source>
</evidence>
<dbReference type="SUPFAM" id="SSF53474">
    <property type="entry name" value="alpha/beta-Hydrolases"/>
    <property type="match status" value="2"/>
</dbReference>
<evidence type="ECO:0000256" key="1">
    <source>
        <dbReference type="SAM" id="MobiDB-lite"/>
    </source>
</evidence>
<dbReference type="PANTHER" id="PTHR22946:SF8">
    <property type="entry name" value="ACETYL XYLAN ESTERASE DOMAIN-CONTAINING PROTEIN"/>
    <property type="match status" value="1"/>
</dbReference>
<keyword evidence="5" id="KW-1185">Reference proteome</keyword>
<evidence type="ECO:0000313" key="5">
    <source>
        <dbReference type="Proteomes" id="UP000647241"/>
    </source>
</evidence>
<dbReference type="InterPro" id="IPR050261">
    <property type="entry name" value="FrsA_esterase"/>
</dbReference>
<dbReference type="InterPro" id="IPR008391">
    <property type="entry name" value="AXE1_dom"/>
</dbReference>
<evidence type="ECO:0000313" key="4">
    <source>
        <dbReference type="EMBL" id="GGG74544.1"/>
    </source>
</evidence>
<dbReference type="Pfam" id="PF05448">
    <property type="entry name" value="AXE1"/>
    <property type="match status" value="1"/>
</dbReference>
<keyword evidence="2" id="KW-0732">Signal</keyword>
<feature type="domain" description="Acetyl xylan esterase" evidence="3">
    <location>
        <begin position="105"/>
        <end position="270"/>
    </location>
</feature>
<organism evidence="4 5">
    <name type="scientific">Edaphobacter dinghuensis</name>
    <dbReference type="NCBI Taxonomy" id="1560005"/>
    <lineage>
        <taxon>Bacteria</taxon>
        <taxon>Pseudomonadati</taxon>
        <taxon>Acidobacteriota</taxon>
        <taxon>Terriglobia</taxon>
        <taxon>Terriglobales</taxon>
        <taxon>Acidobacteriaceae</taxon>
        <taxon>Edaphobacter</taxon>
    </lineage>
</organism>
<comment type="caution">
    <text evidence="4">The sequence shown here is derived from an EMBL/GenBank/DDBJ whole genome shotgun (WGS) entry which is preliminary data.</text>
</comment>
<reference evidence="4" key="2">
    <citation type="submission" date="2020-09" db="EMBL/GenBank/DDBJ databases">
        <authorList>
            <person name="Sun Q."/>
            <person name="Zhou Y."/>
        </authorList>
    </citation>
    <scope>NUCLEOTIDE SEQUENCE</scope>
    <source>
        <strain evidence="4">CGMCC 1.12997</strain>
    </source>
</reference>
<feature type="region of interest" description="Disordered" evidence="1">
    <location>
        <begin position="186"/>
        <end position="208"/>
    </location>
</feature>
<dbReference type="RefSeq" id="WP_188553687.1">
    <property type="nucleotide sequence ID" value="NZ_BMGT01000002.1"/>
</dbReference>
<reference evidence="4" key="1">
    <citation type="journal article" date="2014" name="Int. J. Syst. Evol. Microbiol.">
        <title>Complete genome sequence of Corynebacterium casei LMG S-19264T (=DSM 44701T), isolated from a smear-ripened cheese.</title>
        <authorList>
            <consortium name="US DOE Joint Genome Institute (JGI-PGF)"/>
            <person name="Walter F."/>
            <person name="Albersmeier A."/>
            <person name="Kalinowski J."/>
            <person name="Ruckert C."/>
        </authorList>
    </citation>
    <scope>NUCLEOTIDE SEQUENCE</scope>
    <source>
        <strain evidence="4">CGMCC 1.12997</strain>
    </source>
</reference>
<dbReference type="Proteomes" id="UP000647241">
    <property type="component" value="Unassembled WGS sequence"/>
</dbReference>